<evidence type="ECO:0000256" key="6">
    <source>
        <dbReference type="SAM" id="Phobius"/>
    </source>
</evidence>
<evidence type="ECO:0000256" key="3">
    <source>
        <dbReference type="ARBA" id="ARBA00022692"/>
    </source>
</evidence>
<dbReference type="KEGG" id="dho:Dia5BBH33_04360"/>
<dbReference type="EMBL" id="AP019697">
    <property type="protein sequence ID" value="BBK24501.1"/>
    <property type="molecule type" value="Genomic_DNA"/>
</dbReference>
<dbReference type="GeneID" id="92715654"/>
<sequence>MEEKITDSTAVYFLKRMINRFNDDNVTALAAESTYYFILGLIPFMIFFVNAMLFFAAPQVDLITKAVHYLPQQVAVTLQANINRILQARSSIWLVVGLATALWTASQGVTTLIRSMDCAFYGDRDKQSYIKVKIKSLIFTMLISFAMILSLGLIVFGNAVVYAIAYYFNVADVFLEMWTMAKFGIPFVIFTFSLAGFYQFAPAGRRSEWKRIIAASFIVTVVLLGLTAAYGYYILHVSSMGITYGSLIGLIVLFIWFHLTAMTIITGGEFIMAWDETARRHDLDEIIKSE</sequence>
<feature type="transmembrane region" description="Helical" evidence="6">
    <location>
        <begin position="212"/>
        <end position="235"/>
    </location>
</feature>
<keyword evidence="8" id="KW-1185">Reference proteome</keyword>
<dbReference type="AlphaFoldDB" id="A0A8D5A1B0"/>
<protein>
    <submittedName>
        <fullName evidence="7">Uncharacterized protein</fullName>
    </submittedName>
</protein>
<feature type="transmembrane region" description="Helical" evidence="6">
    <location>
        <begin position="247"/>
        <end position="271"/>
    </location>
</feature>
<feature type="transmembrane region" description="Helical" evidence="6">
    <location>
        <begin position="137"/>
        <end position="168"/>
    </location>
</feature>
<gene>
    <name evidence="7" type="ORF">Dia5BBH33_04360</name>
</gene>
<dbReference type="PANTHER" id="PTHR30213">
    <property type="entry name" value="INNER MEMBRANE PROTEIN YHJD"/>
    <property type="match status" value="1"/>
</dbReference>
<evidence type="ECO:0000256" key="5">
    <source>
        <dbReference type="ARBA" id="ARBA00023136"/>
    </source>
</evidence>
<evidence type="ECO:0000256" key="1">
    <source>
        <dbReference type="ARBA" id="ARBA00004651"/>
    </source>
</evidence>
<dbReference type="NCBIfam" id="TIGR00765">
    <property type="entry name" value="yihY_not_rbn"/>
    <property type="match status" value="1"/>
</dbReference>
<dbReference type="OrthoDB" id="9775903at2"/>
<proteinExistence type="predicted"/>
<evidence type="ECO:0000256" key="4">
    <source>
        <dbReference type="ARBA" id="ARBA00022989"/>
    </source>
</evidence>
<dbReference type="GO" id="GO:0005886">
    <property type="term" value="C:plasma membrane"/>
    <property type="evidence" value="ECO:0007669"/>
    <property type="project" value="UniProtKB-SubCell"/>
</dbReference>
<feature type="transmembrane region" description="Helical" evidence="6">
    <location>
        <begin position="180"/>
        <end position="200"/>
    </location>
</feature>
<keyword evidence="3 6" id="KW-0812">Transmembrane</keyword>
<name>A0A8D5A1B0_9FIRM</name>
<dbReference type="PIRSF" id="PIRSF035875">
    <property type="entry name" value="RNase_BN"/>
    <property type="match status" value="1"/>
</dbReference>
<dbReference type="RefSeq" id="WP_108849979.1">
    <property type="nucleotide sequence ID" value="NZ_AP019697.1"/>
</dbReference>
<accession>A0A8D5A1B0</accession>
<dbReference type="Pfam" id="PF03631">
    <property type="entry name" value="Virul_fac_BrkB"/>
    <property type="match status" value="1"/>
</dbReference>
<evidence type="ECO:0000256" key="2">
    <source>
        <dbReference type="ARBA" id="ARBA00022475"/>
    </source>
</evidence>
<keyword evidence="2" id="KW-1003">Cell membrane</keyword>
<dbReference type="PANTHER" id="PTHR30213:SF0">
    <property type="entry name" value="UPF0761 MEMBRANE PROTEIN YIHY"/>
    <property type="match status" value="1"/>
</dbReference>
<keyword evidence="5 6" id="KW-0472">Membrane</keyword>
<dbReference type="Proteomes" id="UP000320585">
    <property type="component" value="Chromosome"/>
</dbReference>
<dbReference type="InterPro" id="IPR017039">
    <property type="entry name" value="Virul_fac_BrkB"/>
</dbReference>
<evidence type="ECO:0000313" key="8">
    <source>
        <dbReference type="Proteomes" id="UP000320585"/>
    </source>
</evidence>
<organism evidence="7 8">
    <name type="scientific">Dialister hominis</name>
    <dbReference type="NCBI Taxonomy" id="2582419"/>
    <lineage>
        <taxon>Bacteria</taxon>
        <taxon>Bacillati</taxon>
        <taxon>Bacillota</taxon>
        <taxon>Negativicutes</taxon>
        <taxon>Veillonellales</taxon>
        <taxon>Veillonellaceae</taxon>
        <taxon>Dialister</taxon>
    </lineage>
</organism>
<reference evidence="8" key="1">
    <citation type="submission" date="2019-05" db="EMBL/GenBank/DDBJ databases">
        <title>Complete genome sequencing of Dialister sp. strain 5BBH33.</title>
        <authorList>
            <person name="Sakamoto M."/>
            <person name="Murakami T."/>
            <person name="Mori H."/>
        </authorList>
    </citation>
    <scope>NUCLEOTIDE SEQUENCE [LARGE SCALE GENOMIC DNA]</scope>
    <source>
        <strain evidence="8">5BBH33</strain>
    </source>
</reference>
<feature type="transmembrane region" description="Helical" evidence="6">
    <location>
        <begin position="35"/>
        <end position="56"/>
    </location>
</feature>
<evidence type="ECO:0000313" key="7">
    <source>
        <dbReference type="EMBL" id="BBK24501.1"/>
    </source>
</evidence>
<keyword evidence="4 6" id="KW-1133">Transmembrane helix</keyword>
<comment type="subcellular location">
    <subcellularLocation>
        <location evidence="1">Cell membrane</location>
        <topology evidence="1">Multi-pass membrane protein</topology>
    </subcellularLocation>
</comment>